<dbReference type="Pfam" id="PF00043">
    <property type="entry name" value="GST_C"/>
    <property type="match status" value="1"/>
</dbReference>
<accession>A0A127ZC36</accession>
<keyword evidence="2" id="KW-0808">Transferase</keyword>
<dbReference type="InterPro" id="IPR036282">
    <property type="entry name" value="Glutathione-S-Trfase_C_sf"/>
</dbReference>
<dbReference type="Gene3D" id="1.20.1050.10">
    <property type="match status" value="1"/>
</dbReference>
<name>A0A127ZC36_9BASI</name>
<dbReference type="SUPFAM" id="SSF47616">
    <property type="entry name" value="GST C-terminal domain-like"/>
    <property type="match status" value="1"/>
</dbReference>
<gene>
    <name evidence="2" type="ORF">SPSC_01653</name>
</gene>
<feature type="domain" description="GST C-terminal" evidence="1">
    <location>
        <begin position="1"/>
        <end position="98"/>
    </location>
</feature>
<dbReference type="PANTHER" id="PTHR44051:SF8">
    <property type="entry name" value="GLUTATHIONE S-TRANSFERASE GSTA"/>
    <property type="match status" value="1"/>
</dbReference>
<proteinExistence type="predicted"/>
<dbReference type="InterPro" id="IPR010987">
    <property type="entry name" value="Glutathione-S-Trfase_C-like"/>
</dbReference>
<dbReference type="InterPro" id="IPR004046">
    <property type="entry name" value="GST_C"/>
</dbReference>
<dbReference type="EMBL" id="LK056662">
    <property type="protein sequence ID" value="CDU23023.1"/>
    <property type="molecule type" value="Genomic_DNA"/>
</dbReference>
<sequence>MKPVIVYTAGTPNGQKVSNFTEELKAAYPDFKVEYAPEDIPYAKSRYVTEVKRLYQVLDSRLKDHDWLVGDKYSIADINAYPWLQYYKWAGFFFFFGF</sequence>
<evidence type="ECO:0000259" key="1">
    <source>
        <dbReference type="PROSITE" id="PS50405"/>
    </source>
</evidence>
<dbReference type="OrthoDB" id="422574at2759"/>
<protein>
    <submittedName>
        <fullName evidence="2">Probable theta class glutathione s-transferase</fullName>
    </submittedName>
</protein>
<reference evidence="2" key="1">
    <citation type="submission" date="2014-06" db="EMBL/GenBank/DDBJ databases">
        <authorList>
            <person name="Ju J."/>
            <person name="Zhang J."/>
        </authorList>
    </citation>
    <scope>NUCLEOTIDE SEQUENCE</scope>
    <source>
        <strain evidence="2">SscI8</strain>
    </source>
</reference>
<dbReference type="AlphaFoldDB" id="A0A127ZC36"/>
<dbReference type="GO" id="GO:0016740">
    <property type="term" value="F:transferase activity"/>
    <property type="evidence" value="ECO:0007669"/>
    <property type="project" value="UniProtKB-KW"/>
</dbReference>
<evidence type="ECO:0000313" key="2">
    <source>
        <dbReference type="EMBL" id="CDU23023.1"/>
    </source>
</evidence>
<dbReference type="PANTHER" id="PTHR44051">
    <property type="entry name" value="GLUTATHIONE S-TRANSFERASE-RELATED"/>
    <property type="match status" value="1"/>
</dbReference>
<organism evidence="2">
    <name type="scientific">Sporisorium scitamineum</name>
    <dbReference type="NCBI Taxonomy" id="49012"/>
    <lineage>
        <taxon>Eukaryota</taxon>
        <taxon>Fungi</taxon>
        <taxon>Dikarya</taxon>
        <taxon>Basidiomycota</taxon>
        <taxon>Ustilaginomycotina</taxon>
        <taxon>Ustilaginomycetes</taxon>
        <taxon>Ustilaginales</taxon>
        <taxon>Ustilaginaceae</taxon>
        <taxon>Sporisorium</taxon>
    </lineage>
</organism>
<dbReference type="PROSITE" id="PS50405">
    <property type="entry name" value="GST_CTER"/>
    <property type="match status" value="1"/>
</dbReference>